<dbReference type="InterPro" id="IPR026891">
    <property type="entry name" value="Fn3-like"/>
</dbReference>
<reference evidence="9 10" key="1">
    <citation type="submission" date="2017-03" db="EMBL/GenBank/DDBJ databases">
        <title>Complete genome sequence of Paenibacillus Kribbensis producing bioflocculants.</title>
        <authorList>
            <person name="Lee H.-G."/>
            <person name="Oh H.-M."/>
        </authorList>
    </citation>
    <scope>NUCLEOTIDE SEQUENCE [LARGE SCALE GENOMIC DNA]</scope>
    <source>
        <strain evidence="9 10">AM49</strain>
    </source>
</reference>
<comment type="similarity">
    <text evidence="2 7">Belongs to the glycosyl hydrolase 3 family.</text>
</comment>
<feature type="domain" description="Fibronectin type III-like" evidence="8">
    <location>
        <begin position="665"/>
        <end position="734"/>
    </location>
</feature>
<evidence type="ECO:0000256" key="2">
    <source>
        <dbReference type="ARBA" id="ARBA00005336"/>
    </source>
</evidence>
<dbReference type="Gene3D" id="3.20.20.300">
    <property type="entry name" value="Glycoside hydrolase, family 3, N-terminal domain"/>
    <property type="match status" value="1"/>
</dbReference>
<dbReference type="InterPro" id="IPR036881">
    <property type="entry name" value="Glyco_hydro_3_C_sf"/>
</dbReference>
<dbReference type="InterPro" id="IPR051915">
    <property type="entry name" value="Cellulose_Degrad_GH3"/>
</dbReference>
<dbReference type="Gene3D" id="2.60.40.10">
    <property type="entry name" value="Immunoglobulins"/>
    <property type="match status" value="1"/>
</dbReference>
<dbReference type="RefSeq" id="WP_094156039.1">
    <property type="nucleotide sequence ID" value="NZ_CP020028.1"/>
</dbReference>
<keyword evidence="5 7" id="KW-0378">Hydrolase</keyword>
<dbReference type="PANTHER" id="PTHR30620">
    <property type="entry name" value="PERIPLASMIC BETA-GLUCOSIDASE-RELATED"/>
    <property type="match status" value="1"/>
</dbReference>
<evidence type="ECO:0000256" key="6">
    <source>
        <dbReference type="ARBA" id="ARBA00023295"/>
    </source>
</evidence>
<dbReference type="EMBL" id="CP020028">
    <property type="protein sequence ID" value="ASR48734.1"/>
    <property type="molecule type" value="Genomic_DNA"/>
</dbReference>
<evidence type="ECO:0000256" key="5">
    <source>
        <dbReference type="ARBA" id="ARBA00022801"/>
    </source>
</evidence>
<dbReference type="PANTHER" id="PTHR30620:SF16">
    <property type="entry name" value="LYSOSOMAL BETA GLUCOSIDASE"/>
    <property type="match status" value="1"/>
</dbReference>
<dbReference type="Pfam" id="PF00933">
    <property type="entry name" value="Glyco_hydro_3"/>
    <property type="match status" value="1"/>
</dbReference>
<dbReference type="STRING" id="172713.GCA_001705305_03509"/>
<dbReference type="InterPro" id="IPR013783">
    <property type="entry name" value="Ig-like_fold"/>
</dbReference>
<organism evidence="9 10">
    <name type="scientific">Paenibacillus kribbensis</name>
    <dbReference type="NCBI Taxonomy" id="172713"/>
    <lineage>
        <taxon>Bacteria</taxon>
        <taxon>Bacillati</taxon>
        <taxon>Bacillota</taxon>
        <taxon>Bacilli</taxon>
        <taxon>Bacillales</taxon>
        <taxon>Paenibacillaceae</taxon>
        <taxon>Paenibacillus</taxon>
    </lineage>
</organism>
<evidence type="ECO:0000313" key="10">
    <source>
        <dbReference type="Proteomes" id="UP000214666"/>
    </source>
</evidence>
<dbReference type="Pfam" id="PF01915">
    <property type="entry name" value="Glyco_hydro_3_C"/>
    <property type="match status" value="1"/>
</dbReference>
<dbReference type="EC" id="3.2.1.21" evidence="3"/>
<dbReference type="InterPro" id="IPR036962">
    <property type="entry name" value="Glyco_hydro_3_N_sf"/>
</dbReference>
<dbReference type="NCBIfam" id="NF011678">
    <property type="entry name" value="PRK15098.1"/>
    <property type="match status" value="1"/>
</dbReference>
<dbReference type="SUPFAM" id="SSF51445">
    <property type="entry name" value="(Trans)glycosidases"/>
    <property type="match status" value="1"/>
</dbReference>
<dbReference type="Gene3D" id="3.40.50.1700">
    <property type="entry name" value="Glycoside hydrolase family 3 C-terminal domain"/>
    <property type="match status" value="1"/>
</dbReference>
<evidence type="ECO:0000256" key="3">
    <source>
        <dbReference type="ARBA" id="ARBA00012744"/>
    </source>
</evidence>
<dbReference type="InterPro" id="IPR002772">
    <property type="entry name" value="Glyco_hydro_3_C"/>
</dbReference>
<dbReference type="InterPro" id="IPR017853">
    <property type="entry name" value="GH"/>
</dbReference>
<name>A0A222WS95_9BACL</name>
<dbReference type="PROSITE" id="PS00775">
    <property type="entry name" value="GLYCOSYL_HYDROL_F3"/>
    <property type="match status" value="1"/>
</dbReference>
<evidence type="ECO:0000256" key="4">
    <source>
        <dbReference type="ARBA" id="ARBA00022729"/>
    </source>
</evidence>
<evidence type="ECO:0000256" key="7">
    <source>
        <dbReference type="RuleBase" id="RU361161"/>
    </source>
</evidence>
<evidence type="ECO:0000256" key="1">
    <source>
        <dbReference type="ARBA" id="ARBA00000448"/>
    </source>
</evidence>
<keyword evidence="10" id="KW-1185">Reference proteome</keyword>
<dbReference type="SMART" id="SM01217">
    <property type="entry name" value="Fn3_like"/>
    <property type="match status" value="1"/>
</dbReference>
<dbReference type="KEGG" id="pkb:B4V02_19570"/>
<gene>
    <name evidence="9" type="ORF">B4V02_19570</name>
</gene>
<dbReference type="GO" id="GO:0008422">
    <property type="term" value="F:beta-glucosidase activity"/>
    <property type="evidence" value="ECO:0007669"/>
    <property type="project" value="UniProtKB-EC"/>
</dbReference>
<protein>
    <recommendedName>
        <fullName evidence="3">beta-glucosidase</fullName>
        <ecNumber evidence="3">3.2.1.21</ecNumber>
    </recommendedName>
</protein>
<dbReference type="Pfam" id="PF14310">
    <property type="entry name" value="Fn3-like"/>
    <property type="match status" value="1"/>
</dbReference>
<dbReference type="SUPFAM" id="SSF52279">
    <property type="entry name" value="Beta-D-glucan exohydrolase, C-terminal domain"/>
    <property type="match status" value="1"/>
</dbReference>
<evidence type="ECO:0000259" key="8">
    <source>
        <dbReference type="SMART" id="SM01217"/>
    </source>
</evidence>
<dbReference type="PRINTS" id="PR00133">
    <property type="entry name" value="GLHYDRLASE3"/>
</dbReference>
<sequence length="752" mass="83355">MDNKTLLDKLNSLSIEEKIGQLIQLTGDFFEGDMDTVVTGPLKKLGLSSSYNVYNTGSILNITNPEKIIRLQTDYLEKSVHKIPLLFMADIIYGYRTIFPIPIAQACSWNYEGIEHAASVAARECYEEGVHVTFSPMVDIVRDPRWGRVMESPGEDTLLAKKYAQSVVLGIQGRNLESTAVPANKIAACVKHFAAYGAPVAGREYNAVDMSEHALREYYLPGYQAAIEAGAKLVMTAFNTLNGIPATGNEWLNRDVLRQEMNFDGVLISDYAAIEELIMHGYAEDEASAARLALLAGVDVDMKTAIYANQLKNVISGNDHMLELLNEAVYRVLKLKNDLGLFEDPFRGLQEIVKLSTSSILSDEHKKAALSLAEESVVLLKNENVLLPLSKDTKVALMGPYAEENSTLGMWAIKGEETDTVNLKTGLLKHVDSAHLTVCRGAYMMPVHARENLGKYADKLAAETIDEEVLLQQAIQNANEADVIVLALGESIYQSGEGGSRTNLTLPEPQLKLLHELSLLGKKIVLIVYSGRPLILTDVAEKVDAIVQAWYPGTMGGEALANVLYGEVNPSGKLAMTFPRSVGQIPVYYNELNTGRPNLKENGSYRFASRYIDEVNEPLYPFGYGKSFTSFEYSLLAVSPKKMKTNESVDIRISVSNTGTYDGKETIQLYIRDKFASVARPVKELKDFKKVFLQSGETKIVEFSIDEDMLKFHGRGMEYKSEPGEFEVYIGSSSQEILLSFSFIFLPEDKHE</sequence>
<dbReference type="OrthoDB" id="9805821at2"/>
<keyword evidence="4" id="KW-0732">Signal</keyword>
<dbReference type="InterPro" id="IPR019800">
    <property type="entry name" value="Glyco_hydro_3_AS"/>
</dbReference>
<evidence type="ECO:0000313" key="9">
    <source>
        <dbReference type="EMBL" id="ASR48734.1"/>
    </source>
</evidence>
<dbReference type="Proteomes" id="UP000214666">
    <property type="component" value="Chromosome"/>
</dbReference>
<dbReference type="FunFam" id="2.60.40.10:FF:000495">
    <property type="entry name" value="Periplasmic beta-glucosidase"/>
    <property type="match status" value="1"/>
</dbReference>
<dbReference type="AlphaFoldDB" id="A0A222WS95"/>
<dbReference type="GO" id="GO:0009251">
    <property type="term" value="P:glucan catabolic process"/>
    <property type="evidence" value="ECO:0007669"/>
    <property type="project" value="TreeGrafter"/>
</dbReference>
<dbReference type="InterPro" id="IPR001764">
    <property type="entry name" value="Glyco_hydro_3_N"/>
</dbReference>
<accession>A0A222WS95</accession>
<comment type="catalytic activity">
    <reaction evidence="1">
        <text>Hydrolysis of terminal, non-reducing beta-D-glucosyl residues with release of beta-D-glucose.</text>
        <dbReference type="EC" id="3.2.1.21"/>
    </reaction>
</comment>
<keyword evidence="6 7" id="KW-0326">Glycosidase</keyword>
<proteinExistence type="inferred from homology"/>